<name>A0AAD8R713_LOLMU</name>
<reference evidence="6" key="1">
    <citation type="submission" date="2023-07" db="EMBL/GenBank/DDBJ databases">
        <title>A chromosome-level genome assembly of Lolium multiflorum.</title>
        <authorList>
            <person name="Chen Y."/>
            <person name="Copetti D."/>
            <person name="Kolliker R."/>
            <person name="Studer B."/>
        </authorList>
    </citation>
    <scope>NUCLEOTIDE SEQUENCE</scope>
    <source>
        <strain evidence="6">02402/16</strain>
        <tissue evidence="6">Leaf</tissue>
    </source>
</reference>
<dbReference type="AlphaFoldDB" id="A0AAD8R713"/>
<dbReference type="GO" id="GO:0005634">
    <property type="term" value="C:nucleus"/>
    <property type="evidence" value="ECO:0007669"/>
    <property type="project" value="UniProtKB-SubCell"/>
</dbReference>
<dbReference type="Pfam" id="PF12776">
    <property type="entry name" value="Myb_DNA-bind_3"/>
    <property type="match status" value="1"/>
</dbReference>
<keyword evidence="2" id="KW-0539">Nucleus</keyword>
<organism evidence="6 7">
    <name type="scientific">Lolium multiflorum</name>
    <name type="common">Italian ryegrass</name>
    <name type="synonym">Lolium perenne subsp. multiflorum</name>
    <dbReference type="NCBI Taxonomy" id="4521"/>
    <lineage>
        <taxon>Eukaryota</taxon>
        <taxon>Viridiplantae</taxon>
        <taxon>Streptophyta</taxon>
        <taxon>Embryophyta</taxon>
        <taxon>Tracheophyta</taxon>
        <taxon>Spermatophyta</taxon>
        <taxon>Magnoliopsida</taxon>
        <taxon>Liliopsida</taxon>
        <taxon>Poales</taxon>
        <taxon>Poaceae</taxon>
        <taxon>BOP clade</taxon>
        <taxon>Pooideae</taxon>
        <taxon>Poodae</taxon>
        <taxon>Poeae</taxon>
        <taxon>Poeae Chloroplast Group 2 (Poeae type)</taxon>
        <taxon>Loliodinae</taxon>
        <taxon>Loliinae</taxon>
        <taxon>Lolium</taxon>
    </lineage>
</organism>
<evidence type="ECO:0000313" key="7">
    <source>
        <dbReference type="Proteomes" id="UP001231189"/>
    </source>
</evidence>
<evidence type="ECO:0008006" key="8">
    <source>
        <dbReference type="Google" id="ProtNLM"/>
    </source>
</evidence>
<feature type="domain" description="Myb/SANT-like" evidence="4">
    <location>
        <begin position="128"/>
        <end position="222"/>
    </location>
</feature>
<proteinExistence type="predicted"/>
<dbReference type="Pfam" id="PF16987">
    <property type="entry name" value="KIX_2"/>
    <property type="match status" value="1"/>
</dbReference>
<dbReference type="Gene3D" id="1.10.246.20">
    <property type="entry name" value="Coactivator CBP, KIX domain"/>
    <property type="match status" value="1"/>
</dbReference>
<dbReference type="Proteomes" id="UP001231189">
    <property type="component" value="Unassembled WGS sequence"/>
</dbReference>
<dbReference type="InterPro" id="IPR024752">
    <property type="entry name" value="Myb/SANT-like_dom"/>
</dbReference>
<comment type="caution">
    <text evidence="6">The sequence shown here is derived from an EMBL/GenBank/DDBJ whole genome shotgun (WGS) entry which is preliminary data.</text>
</comment>
<accession>A0AAD8R713</accession>
<dbReference type="FunFam" id="1.10.246.20:FF:000003">
    <property type="entry name" value="Mediator of RNA polymerase II transcription subunit 15a"/>
    <property type="match status" value="1"/>
</dbReference>
<keyword evidence="7" id="KW-1185">Reference proteome</keyword>
<dbReference type="GO" id="GO:0003712">
    <property type="term" value="F:transcription coregulator activity"/>
    <property type="evidence" value="ECO:0007669"/>
    <property type="project" value="InterPro"/>
</dbReference>
<dbReference type="EMBL" id="JAUUTY010000006">
    <property type="protein sequence ID" value="KAK1614189.1"/>
    <property type="molecule type" value="Genomic_DNA"/>
</dbReference>
<dbReference type="GO" id="GO:0006355">
    <property type="term" value="P:regulation of DNA-templated transcription"/>
    <property type="evidence" value="ECO:0007669"/>
    <property type="project" value="InterPro"/>
</dbReference>
<gene>
    <name evidence="6" type="ORF">QYE76_019706</name>
</gene>
<evidence type="ECO:0000259" key="5">
    <source>
        <dbReference type="Pfam" id="PF16987"/>
    </source>
</evidence>
<dbReference type="InterPro" id="IPR036546">
    <property type="entry name" value="MED15_KIX"/>
</dbReference>
<dbReference type="InterPro" id="IPR036529">
    <property type="entry name" value="KIX_dom_sf"/>
</dbReference>
<dbReference type="PANTHER" id="PTHR47072">
    <property type="match status" value="1"/>
</dbReference>
<feature type="domain" description="Mediator complex subunit 15 KIX" evidence="5">
    <location>
        <begin position="29"/>
        <end position="108"/>
    </location>
</feature>
<comment type="subcellular location">
    <subcellularLocation>
        <location evidence="1">Nucleus</location>
    </subcellularLocation>
</comment>
<evidence type="ECO:0000259" key="4">
    <source>
        <dbReference type="Pfam" id="PF12776"/>
    </source>
</evidence>
<dbReference type="SUPFAM" id="SSF47040">
    <property type="entry name" value="Kix domain of CBP (creb binding protein)"/>
    <property type="match status" value="1"/>
</dbReference>
<evidence type="ECO:0000256" key="1">
    <source>
        <dbReference type="ARBA" id="ARBA00004123"/>
    </source>
</evidence>
<evidence type="ECO:0000256" key="3">
    <source>
        <dbReference type="SAM" id="MobiDB-lite"/>
    </source>
</evidence>
<evidence type="ECO:0000256" key="2">
    <source>
        <dbReference type="ARBA" id="ARBA00023242"/>
    </source>
</evidence>
<dbReference type="PANTHER" id="PTHR47072:SF5">
    <property type="entry name" value="MYB_SANT-LIKE DOMAIN-CONTAINING PROTEIN"/>
    <property type="match status" value="1"/>
</dbReference>
<feature type="region of interest" description="Disordered" evidence="3">
    <location>
        <begin position="1"/>
        <end position="33"/>
    </location>
</feature>
<feature type="compositionally biased region" description="Polar residues" evidence="3">
    <location>
        <begin position="1"/>
        <end position="12"/>
    </location>
</feature>
<protein>
    <recommendedName>
        <fullName evidence="8">Myb/SANT-like domain-containing protein</fullName>
    </recommendedName>
</protein>
<evidence type="ECO:0000313" key="6">
    <source>
        <dbReference type="EMBL" id="KAK1614189.1"/>
    </source>
</evidence>
<sequence length="339" mass="38909">MDANWRPTQGSGPASAGDGGVDPNAPAEGDWRAQLQPEARSRIVNKIMVTLKKHLPVSVPEGLNELQKIAERFEERIYNEAPDQSNYLRKISLKMLSMETKTQQAPGNAQVIPNQNNPGQGNQNRAWWTDDQTKMLVSTMKEYADASQYRGPNGWTKEGWNFMAAHLNKQFTSSNLTVKQVKYRAQRLKGDYTIVKSILDRSGFGWDPENKVPKSIDGKWDELSQEQRKWRFKEFPYYDDLNRIYEGKAIQGKRCKRITDVLEEKYNSPHFVIEETFTEQVLRAPRQNSPSPTLDALGLGVGDYNRDTDEKYKLPETPPVKRLRFQKEAMKASLRKARV</sequence>